<gene>
    <name evidence="2" type="ORF">UFOPK3564_01362</name>
</gene>
<accession>A0A6J7H7M6</accession>
<dbReference type="GO" id="GO:0016462">
    <property type="term" value="F:pyrophosphatase activity"/>
    <property type="evidence" value="ECO:0007669"/>
    <property type="project" value="TreeGrafter"/>
</dbReference>
<reference evidence="2" key="1">
    <citation type="submission" date="2020-05" db="EMBL/GenBank/DDBJ databases">
        <authorList>
            <person name="Chiriac C."/>
            <person name="Salcher M."/>
            <person name="Ghai R."/>
            <person name="Kavagutti S V."/>
        </authorList>
    </citation>
    <scope>NUCLEOTIDE SEQUENCE</scope>
</reference>
<dbReference type="PANTHER" id="PTHR30005">
    <property type="entry name" value="EXOPOLYPHOSPHATASE"/>
    <property type="match status" value="1"/>
</dbReference>
<dbReference type="AlphaFoldDB" id="A0A6J7H7M6"/>
<dbReference type="InterPro" id="IPR043129">
    <property type="entry name" value="ATPase_NBD"/>
</dbReference>
<evidence type="ECO:0000259" key="1">
    <source>
        <dbReference type="Pfam" id="PF02541"/>
    </source>
</evidence>
<organism evidence="2">
    <name type="scientific">freshwater metagenome</name>
    <dbReference type="NCBI Taxonomy" id="449393"/>
    <lineage>
        <taxon>unclassified sequences</taxon>
        <taxon>metagenomes</taxon>
        <taxon>ecological metagenomes</taxon>
    </lineage>
</organism>
<feature type="domain" description="Ppx/GppA phosphatase N-terminal" evidence="1">
    <location>
        <begin position="21"/>
        <end position="292"/>
    </location>
</feature>
<dbReference type="SUPFAM" id="SSF53067">
    <property type="entry name" value="Actin-like ATPase domain"/>
    <property type="match status" value="2"/>
</dbReference>
<protein>
    <submittedName>
        <fullName evidence="2">Unannotated protein</fullName>
    </submittedName>
</protein>
<sequence>MRLAAVDLGSNSTRLLIADLEDDGRLTEVVRRATVTRLGHGVDRTGRLDDRALDRVRAELLVVRGLLAEHGVERAVGVLTSAVRDAENGAELTDHVRTLGIDARTIPGEREAELTFLGATSGRPAEDRPVAVVDIGGGSTELVVGHAGAPGFAVSTQAGVVRHGERHVHHDPPDPDELAALADDARGIFSAAVPDDVRASVGRVIAVAGTATSCAAMIQELDPYDPERVHGFVLSLAEVDELTARLALLDEPERREVVGLQADRAPTIVAGCVLLSVALRAFGVKECEVSEHDILRGAIIAAATGDF</sequence>
<dbReference type="PANTHER" id="PTHR30005:SF13">
    <property type="entry name" value="EXOPOLYPHOSPHATASE 2"/>
    <property type="match status" value="1"/>
</dbReference>
<name>A0A6J7H7M6_9ZZZZ</name>
<dbReference type="CDD" id="cd24054">
    <property type="entry name" value="ASKHA_NBD_AaPPX-GppA_MtPPX2-like"/>
    <property type="match status" value="1"/>
</dbReference>
<dbReference type="Pfam" id="PF02541">
    <property type="entry name" value="Ppx-GppA"/>
    <property type="match status" value="1"/>
</dbReference>
<evidence type="ECO:0000313" key="2">
    <source>
        <dbReference type="EMBL" id="CAB4912763.1"/>
    </source>
</evidence>
<dbReference type="InterPro" id="IPR050273">
    <property type="entry name" value="GppA/Ppx_hydrolase"/>
</dbReference>
<dbReference type="Gene3D" id="3.30.420.150">
    <property type="entry name" value="Exopolyphosphatase. Domain 2"/>
    <property type="match status" value="1"/>
</dbReference>
<proteinExistence type="predicted"/>
<dbReference type="Gene3D" id="3.30.420.40">
    <property type="match status" value="1"/>
</dbReference>
<dbReference type="InterPro" id="IPR003695">
    <property type="entry name" value="Ppx_GppA_N"/>
</dbReference>
<dbReference type="EMBL" id="CAFBMK010000066">
    <property type="protein sequence ID" value="CAB4912763.1"/>
    <property type="molecule type" value="Genomic_DNA"/>
</dbReference>